<protein>
    <submittedName>
        <fullName evidence="2">Uncharacterized protein</fullName>
    </submittedName>
</protein>
<evidence type="ECO:0000256" key="1">
    <source>
        <dbReference type="SAM" id="MobiDB-lite"/>
    </source>
</evidence>
<name>A0A3S5CQT9_9PLAT</name>
<organism evidence="2 3">
    <name type="scientific">Protopolystoma xenopodis</name>
    <dbReference type="NCBI Taxonomy" id="117903"/>
    <lineage>
        <taxon>Eukaryota</taxon>
        <taxon>Metazoa</taxon>
        <taxon>Spiralia</taxon>
        <taxon>Lophotrochozoa</taxon>
        <taxon>Platyhelminthes</taxon>
        <taxon>Monogenea</taxon>
        <taxon>Polyopisthocotylea</taxon>
        <taxon>Polystomatidea</taxon>
        <taxon>Polystomatidae</taxon>
        <taxon>Protopolystoma</taxon>
    </lineage>
</organism>
<evidence type="ECO:0000313" key="3">
    <source>
        <dbReference type="Proteomes" id="UP000784294"/>
    </source>
</evidence>
<gene>
    <name evidence="2" type="ORF">PXEA_LOCUS22248</name>
</gene>
<reference evidence="2" key="1">
    <citation type="submission" date="2018-11" db="EMBL/GenBank/DDBJ databases">
        <authorList>
            <consortium name="Pathogen Informatics"/>
        </authorList>
    </citation>
    <scope>NUCLEOTIDE SEQUENCE</scope>
</reference>
<comment type="caution">
    <text evidence="2">The sequence shown here is derived from an EMBL/GenBank/DDBJ whole genome shotgun (WGS) entry which is preliminary data.</text>
</comment>
<feature type="region of interest" description="Disordered" evidence="1">
    <location>
        <begin position="1"/>
        <end position="41"/>
    </location>
</feature>
<dbReference type="EMBL" id="CAAALY010097913">
    <property type="protein sequence ID" value="VEL28808.1"/>
    <property type="molecule type" value="Genomic_DNA"/>
</dbReference>
<proteinExistence type="predicted"/>
<dbReference type="AlphaFoldDB" id="A0A3S5CQT9"/>
<keyword evidence="3" id="KW-1185">Reference proteome</keyword>
<accession>A0A3S5CQT9</accession>
<evidence type="ECO:0000313" key="2">
    <source>
        <dbReference type="EMBL" id="VEL28808.1"/>
    </source>
</evidence>
<dbReference type="Proteomes" id="UP000784294">
    <property type="component" value="Unassembled WGS sequence"/>
</dbReference>
<sequence length="126" mass="13755">MSAGLYGLRSHVSSRDPSPAAAIFSDQPELDQQPSRALEASSPRVDHLCTYVTCPVESIGSMPSSNGQLRFPIRTPMEANCRLGRSLVTPIVEEAISPEWNFGCWVMLPRRLFVDPKAEAIPAKTG</sequence>